<gene>
    <name evidence="1" type="ORF">LCGC14_1798340</name>
</gene>
<sequence length="65" mass="7302">MSVSEKLVVLRRIVDKQANDDGLWFAAKTAPEAYLQHALRMLHEIVEGKTSVERALELIVGRLDA</sequence>
<proteinExistence type="predicted"/>
<evidence type="ECO:0000313" key="1">
    <source>
        <dbReference type="EMBL" id="KKM01044.1"/>
    </source>
</evidence>
<reference evidence="1" key="1">
    <citation type="journal article" date="2015" name="Nature">
        <title>Complex archaea that bridge the gap between prokaryotes and eukaryotes.</title>
        <authorList>
            <person name="Spang A."/>
            <person name="Saw J.H."/>
            <person name="Jorgensen S.L."/>
            <person name="Zaremba-Niedzwiedzka K."/>
            <person name="Martijn J."/>
            <person name="Lind A.E."/>
            <person name="van Eijk R."/>
            <person name="Schleper C."/>
            <person name="Guy L."/>
            <person name="Ettema T.J."/>
        </authorList>
    </citation>
    <scope>NUCLEOTIDE SEQUENCE</scope>
</reference>
<comment type="caution">
    <text evidence="1">The sequence shown here is derived from an EMBL/GenBank/DDBJ whole genome shotgun (WGS) entry which is preliminary data.</text>
</comment>
<protein>
    <submittedName>
        <fullName evidence="1">Uncharacterized protein</fullName>
    </submittedName>
</protein>
<accession>A0A0F9GQG1</accession>
<name>A0A0F9GQG1_9ZZZZ</name>
<dbReference type="AlphaFoldDB" id="A0A0F9GQG1"/>
<dbReference type="EMBL" id="LAZR01017287">
    <property type="protein sequence ID" value="KKM01044.1"/>
    <property type="molecule type" value="Genomic_DNA"/>
</dbReference>
<organism evidence="1">
    <name type="scientific">marine sediment metagenome</name>
    <dbReference type="NCBI Taxonomy" id="412755"/>
    <lineage>
        <taxon>unclassified sequences</taxon>
        <taxon>metagenomes</taxon>
        <taxon>ecological metagenomes</taxon>
    </lineage>
</organism>